<evidence type="ECO:0000256" key="6">
    <source>
        <dbReference type="ARBA" id="ARBA00022777"/>
    </source>
</evidence>
<dbReference type="Pfam" id="PF13793">
    <property type="entry name" value="Pribosyltran_N"/>
    <property type="match status" value="1"/>
</dbReference>
<dbReference type="GO" id="GO:0006164">
    <property type="term" value="P:purine nucleotide biosynthetic process"/>
    <property type="evidence" value="ECO:0007669"/>
    <property type="project" value="TreeGrafter"/>
</dbReference>
<dbReference type="PANTHER" id="PTHR10210:SF32">
    <property type="entry name" value="RIBOSE-PHOSPHATE PYROPHOSPHOKINASE 2"/>
    <property type="match status" value="1"/>
</dbReference>
<dbReference type="GO" id="GO:0002189">
    <property type="term" value="C:ribose phosphate diphosphokinase complex"/>
    <property type="evidence" value="ECO:0007669"/>
    <property type="project" value="TreeGrafter"/>
</dbReference>
<evidence type="ECO:0000256" key="5">
    <source>
        <dbReference type="ARBA" id="ARBA00022741"/>
    </source>
</evidence>
<evidence type="ECO:0000256" key="4">
    <source>
        <dbReference type="ARBA" id="ARBA00022727"/>
    </source>
</evidence>
<keyword evidence="7" id="KW-0067">ATP-binding</keyword>
<sequence length="168" mass="18977">MSGQRLYDIPDDLNEDLKIFCGSSHPQLTQDICECLGIPVGETYMDRFANDNIYVQIRENVREKDVFVLQTASAPVSEHLMELFLMVDALKHASAHRVTVVMPYYAYVRSDKKDAPRITVAARLIADLLEASGADRLLTMNLHSEQIQGFFQVPADHLTAVPLLCDYF</sequence>
<evidence type="ECO:0000256" key="9">
    <source>
        <dbReference type="ARBA" id="ARBA00049535"/>
    </source>
</evidence>
<name>X0SIA7_9ZZZZ</name>
<dbReference type="GO" id="GO:0004749">
    <property type="term" value="F:ribose phosphate diphosphokinase activity"/>
    <property type="evidence" value="ECO:0007669"/>
    <property type="project" value="UniProtKB-EC"/>
</dbReference>
<comment type="caution">
    <text evidence="11">The sequence shown here is derived from an EMBL/GenBank/DDBJ whole genome shotgun (WGS) entry which is preliminary data.</text>
</comment>
<dbReference type="NCBIfam" id="TIGR01251">
    <property type="entry name" value="ribP_PPkin"/>
    <property type="match status" value="1"/>
</dbReference>
<dbReference type="InterPro" id="IPR029057">
    <property type="entry name" value="PRTase-like"/>
</dbReference>
<dbReference type="GO" id="GO:0006015">
    <property type="term" value="P:5-phosphoribose 1-diphosphate biosynthetic process"/>
    <property type="evidence" value="ECO:0007669"/>
    <property type="project" value="TreeGrafter"/>
</dbReference>
<dbReference type="AlphaFoldDB" id="X0SIA7"/>
<dbReference type="SMART" id="SM01400">
    <property type="entry name" value="Pribosyltran_N"/>
    <property type="match status" value="1"/>
</dbReference>
<evidence type="ECO:0000313" key="11">
    <source>
        <dbReference type="EMBL" id="GAF75617.1"/>
    </source>
</evidence>
<protein>
    <recommendedName>
        <fullName evidence="1">ribose-phosphate diphosphokinase</fullName>
        <ecNumber evidence="1">2.7.6.1</ecNumber>
    </recommendedName>
</protein>
<keyword evidence="6" id="KW-0418">Kinase</keyword>
<dbReference type="FunFam" id="3.40.50.2020:FF:000007">
    <property type="entry name" value="Ribose-phosphate pyrophosphokinase"/>
    <property type="match status" value="1"/>
</dbReference>
<feature type="non-terminal residue" evidence="11">
    <location>
        <position position="168"/>
    </location>
</feature>
<dbReference type="PANTHER" id="PTHR10210">
    <property type="entry name" value="RIBOSE-PHOSPHATE DIPHOSPHOKINASE FAMILY MEMBER"/>
    <property type="match status" value="1"/>
</dbReference>
<evidence type="ECO:0000256" key="1">
    <source>
        <dbReference type="ARBA" id="ARBA00013247"/>
    </source>
</evidence>
<dbReference type="EC" id="2.7.6.1" evidence="1"/>
<evidence type="ECO:0000256" key="7">
    <source>
        <dbReference type="ARBA" id="ARBA00022840"/>
    </source>
</evidence>
<comment type="catalytic activity">
    <reaction evidence="9">
        <text>D-ribose 5-phosphate + ATP = 5-phospho-alpha-D-ribose 1-diphosphate + AMP + H(+)</text>
        <dbReference type="Rhea" id="RHEA:15609"/>
        <dbReference type="ChEBI" id="CHEBI:15378"/>
        <dbReference type="ChEBI" id="CHEBI:30616"/>
        <dbReference type="ChEBI" id="CHEBI:58017"/>
        <dbReference type="ChEBI" id="CHEBI:78346"/>
        <dbReference type="ChEBI" id="CHEBI:456215"/>
        <dbReference type="EC" id="2.7.6.1"/>
    </reaction>
</comment>
<keyword evidence="3" id="KW-0479">Metal-binding</keyword>
<dbReference type="InterPro" id="IPR005946">
    <property type="entry name" value="Rib-P_diPkinase"/>
</dbReference>
<dbReference type="InterPro" id="IPR029099">
    <property type="entry name" value="Pribosyltran_N"/>
</dbReference>
<dbReference type="GO" id="GO:0016301">
    <property type="term" value="F:kinase activity"/>
    <property type="evidence" value="ECO:0007669"/>
    <property type="project" value="UniProtKB-KW"/>
</dbReference>
<evidence type="ECO:0000256" key="2">
    <source>
        <dbReference type="ARBA" id="ARBA00022679"/>
    </source>
</evidence>
<dbReference type="GO" id="GO:0000287">
    <property type="term" value="F:magnesium ion binding"/>
    <property type="evidence" value="ECO:0007669"/>
    <property type="project" value="InterPro"/>
</dbReference>
<gene>
    <name evidence="11" type="ORF">S01H1_08320</name>
</gene>
<keyword evidence="2" id="KW-0808">Transferase</keyword>
<reference evidence="11" key="1">
    <citation type="journal article" date="2014" name="Front. Microbiol.">
        <title>High frequency of phylogenetically diverse reductive dehalogenase-homologous genes in deep subseafloor sedimentary metagenomes.</title>
        <authorList>
            <person name="Kawai M."/>
            <person name="Futagami T."/>
            <person name="Toyoda A."/>
            <person name="Takaki Y."/>
            <person name="Nishi S."/>
            <person name="Hori S."/>
            <person name="Arai W."/>
            <person name="Tsubouchi T."/>
            <person name="Morono Y."/>
            <person name="Uchiyama I."/>
            <person name="Ito T."/>
            <person name="Fujiyama A."/>
            <person name="Inagaki F."/>
            <person name="Takami H."/>
        </authorList>
    </citation>
    <scope>NUCLEOTIDE SEQUENCE</scope>
    <source>
        <strain evidence="11">Expedition CK06-06</strain>
    </source>
</reference>
<evidence type="ECO:0000256" key="3">
    <source>
        <dbReference type="ARBA" id="ARBA00022723"/>
    </source>
</evidence>
<dbReference type="GO" id="GO:0005524">
    <property type="term" value="F:ATP binding"/>
    <property type="evidence" value="ECO:0007669"/>
    <property type="project" value="UniProtKB-KW"/>
</dbReference>
<evidence type="ECO:0000259" key="10">
    <source>
        <dbReference type="Pfam" id="PF13793"/>
    </source>
</evidence>
<feature type="domain" description="Ribose-phosphate pyrophosphokinase N-terminal" evidence="10">
    <location>
        <begin position="17"/>
        <end position="133"/>
    </location>
</feature>
<keyword evidence="8" id="KW-0460">Magnesium</keyword>
<dbReference type="SUPFAM" id="SSF53271">
    <property type="entry name" value="PRTase-like"/>
    <property type="match status" value="1"/>
</dbReference>
<evidence type="ECO:0000256" key="8">
    <source>
        <dbReference type="ARBA" id="ARBA00022842"/>
    </source>
</evidence>
<keyword evidence="5" id="KW-0547">Nucleotide-binding</keyword>
<keyword evidence="4" id="KW-0545">Nucleotide biosynthesis</keyword>
<dbReference type="Gene3D" id="3.40.50.2020">
    <property type="match status" value="1"/>
</dbReference>
<dbReference type="EMBL" id="BARS01004273">
    <property type="protein sequence ID" value="GAF75617.1"/>
    <property type="molecule type" value="Genomic_DNA"/>
</dbReference>
<organism evidence="11">
    <name type="scientific">marine sediment metagenome</name>
    <dbReference type="NCBI Taxonomy" id="412755"/>
    <lineage>
        <taxon>unclassified sequences</taxon>
        <taxon>metagenomes</taxon>
        <taxon>ecological metagenomes</taxon>
    </lineage>
</organism>
<accession>X0SIA7</accession>
<dbReference type="GO" id="GO:0005737">
    <property type="term" value="C:cytoplasm"/>
    <property type="evidence" value="ECO:0007669"/>
    <property type="project" value="TreeGrafter"/>
</dbReference>
<proteinExistence type="predicted"/>